<dbReference type="STRING" id="1120996.SAMN02746066_01853"/>
<dbReference type="EMBL" id="FRCP01000009">
    <property type="protein sequence ID" value="SHM39921.1"/>
    <property type="molecule type" value="Genomic_DNA"/>
</dbReference>
<gene>
    <name evidence="1" type="ORF">SAMN02746066_01853</name>
</gene>
<dbReference type="AlphaFoldDB" id="A0A1M7IGP7"/>
<evidence type="ECO:0000313" key="2">
    <source>
        <dbReference type="Proteomes" id="UP000184038"/>
    </source>
</evidence>
<reference evidence="1 2" key="1">
    <citation type="submission" date="2016-11" db="EMBL/GenBank/DDBJ databases">
        <authorList>
            <person name="Jaros S."/>
            <person name="Januszkiewicz K."/>
            <person name="Wedrychowicz H."/>
        </authorList>
    </citation>
    <scope>NUCLEOTIDE SEQUENCE [LARGE SCALE GENOMIC DNA]</scope>
    <source>
        <strain evidence="1 2">DSM 15930</strain>
    </source>
</reference>
<proteinExistence type="predicted"/>
<dbReference type="Pfam" id="PF09582">
    <property type="entry name" value="AnfO_nitrog"/>
    <property type="match status" value="1"/>
</dbReference>
<keyword evidence="2" id="KW-1185">Reference proteome</keyword>
<evidence type="ECO:0000313" key="1">
    <source>
        <dbReference type="EMBL" id="SHM39921.1"/>
    </source>
</evidence>
<dbReference type="Proteomes" id="UP000184038">
    <property type="component" value="Unassembled WGS sequence"/>
</dbReference>
<dbReference type="OrthoDB" id="200286at2"/>
<accession>A0A1M7IGP7</accession>
<dbReference type="RefSeq" id="WP_073286439.1">
    <property type="nucleotide sequence ID" value="NZ_FRCP01000009.1"/>
</dbReference>
<organism evidence="1 2">
    <name type="scientific">Anaerosporobacter mobilis DSM 15930</name>
    <dbReference type="NCBI Taxonomy" id="1120996"/>
    <lineage>
        <taxon>Bacteria</taxon>
        <taxon>Bacillati</taxon>
        <taxon>Bacillota</taxon>
        <taxon>Clostridia</taxon>
        <taxon>Lachnospirales</taxon>
        <taxon>Lachnospiraceae</taxon>
        <taxon>Anaerosporobacter</taxon>
    </lineage>
</organism>
<dbReference type="InterPro" id="IPR014287">
    <property type="entry name" value="Nase_Fe-Fe_AnfO"/>
</dbReference>
<sequence>MRFFVLADSDNQITDFFHVHKLIIYEKIQVWEPVGVIEIKNTQNMTRPEIVNLSEKIAAIIKTQDSELLIGTAIVGLPYQILNKNGIIMCESDEISQQLFDEIYDDFYNNLAFDEEEQVDDIPPYPVCIAEDGFFYFDFDKAMKIHRDLSSKKMLIPFLEQELYTCLTIKCSHVMPWLAYYTEQRGLSVDSKREDGMYIVNIMHGLCEKVGDCNG</sequence>
<name>A0A1M7IGP7_9FIRM</name>
<protein>
    <submittedName>
        <fullName evidence="1">Iron only nitrogenase protein AnfO (AnfO_nitrog)</fullName>
    </submittedName>
</protein>